<dbReference type="RefSeq" id="WP_136532233.1">
    <property type="nucleotide sequence ID" value="NZ_STGX01000024.1"/>
</dbReference>
<keyword evidence="3" id="KW-1185">Reference proteome</keyword>
<comment type="caution">
    <text evidence="2">The sequence shown here is derived from an EMBL/GenBank/DDBJ whole genome shotgun (WGS) entry which is preliminary data.</text>
</comment>
<dbReference type="Gene3D" id="1.10.287.1060">
    <property type="entry name" value="ESAT-6-like"/>
    <property type="match status" value="1"/>
</dbReference>
<evidence type="ECO:0000313" key="3">
    <source>
        <dbReference type="Proteomes" id="UP000305792"/>
    </source>
</evidence>
<proteinExistence type="predicted"/>
<dbReference type="Proteomes" id="UP000305792">
    <property type="component" value="Unassembled WGS sequence"/>
</dbReference>
<dbReference type="AlphaFoldDB" id="A0A4S8NWN1"/>
<dbReference type="EMBL" id="STGX01000024">
    <property type="protein sequence ID" value="THV22040.1"/>
    <property type="molecule type" value="Genomic_DNA"/>
</dbReference>
<protein>
    <submittedName>
        <fullName evidence="2">Uncharacterized protein</fullName>
    </submittedName>
</protein>
<accession>A0A4S8NWN1</accession>
<evidence type="ECO:0000256" key="1">
    <source>
        <dbReference type="SAM" id="MobiDB-lite"/>
    </source>
</evidence>
<feature type="region of interest" description="Disordered" evidence="1">
    <location>
        <begin position="106"/>
        <end position="137"/>
    </location>
</feature>
<sequence>MSDLVSDPDSIRFAGGTLCGISEDLESACAGVKTTPSPASVGTSSEAAFVTAWSDLKSVLEQLAYALVENLDELGTRIKEQADKYETADEETMQELNQFDAEAYAANEASRPLVQPPSPDGGIDMGTDPDGNRITVY</sequence>
<evidence type="ECO:0000313" key="2">
    <source>
        <dbReference type="EMBL" id="THV22040.1"/>
    </source>
</evidence>
<gene>
    <name evidence="2" type="ORF">E9998_23760</name>
</gene>
<name>A0A4S8NWN1_9ACTN</name>
<organism evidence="2 3">
    <name type="scientific">Glycomyces paridis</name>
    <dbReference type="NCBI Taxonomy" id="2126555"/>
    <lineage>
        <taxon>Bacteria</taxon>
        <taxon>Bacillati</taxon>
        <taxon>Actinomycetota</taxon>
        <taxon>Actinomycetes</taxon>
        <taxon>Glycomycetales</taxon>
        <taxon>Glycomycetaceae</taxon>
        <taxon>Glycomyces</taxon>
    </lineage>
</organism>
<reference evidence="2 3" key="1">
    <citation type="journal article" date="2018" name="Int. J. Syst. Evol. Microbiol.">
        <title>Glycomyces paridis sp. nov., isolated from the medicinal plant Paris polyphylla.</title>
        <authorList>
            <person name="Fang X.M."/>
            <person name="Bai J.L."/>
            <person name="Su J."/>
            <person name="Zhao L.L."/>
            <person name="Liu H.Y."/>
            <person name="Ma B.P."/>
            <person name="Zhang Y.Q."/>
            <person name="Yu L.Y."/>
        </authorList>
    </citation>
    <scope>NUCLEOTIDE SEQUENCE [LARGE SCALE GENOMIC DNA]</scope>
    <source>
        <strain evidence="2 3">CPCC 204357</strain>
    </source>
</reference>